<gene>
    <name evidence="2" type="ORF">CPter91_2968</name>
</gene>
<dbReference type="KEGG" id="cpra:CPter91_2968"/>
<protein>
    <submittedName>
        <fullName evidence="2">Uncharacterized protein</fullName>
    </submittedName>
</protein>
<dbReference type="STRING" id="279113.CPter91_2968"/>
<feature type="region of interest" description="Disordered" evidence="1">
    <location>
        <begin position="18"/>
        <end position="41"/>
    </location>
</feature>
<reference evidence="2 3" key="1">
    <citation type="submission" date="2015-11" db="EMBL/GenBank/DDBJ databases">
        <title>Exploring the genomic traits of fungus-feeding bacterial genus Collimonas.</title>
        <authorList>
            <person name="Song C."/>
            <person name="Schmidt R."/>
            <person name="de Jager V."/>
            <person name="Krzyzanowska D."/>
            <person name="Jongedijk E."/>
            <person name="Cankar K."/>
            <person name="Beekwilder J."/>
            <person name="van Veen A."/>
            <person name="de Boer W."/>
            <person name="van Veen J.A."/>
            <person name="Garbeva P."/>
        </authorList>
    </citation>
    <scope>NUCLEOTIDE SEQUENCE [LARGE SCALE GENOMIC DNA]</scope>
    <source>
        <strain evidence="2 3">Ter91</strain>
    </source>
</reference>
<evidence type="ECO:0000256" key="1">
    <source>
        <dbReference type="SAM" id="MobiDB-lite"/>
    </source>
</evidence>
<proteinExistence type="predicted"/>
<name>A0A127Q5K3_9BURK</name>
<dbReference type="Proteomes" id="UP000074561">
    <property type="component" value="Chromosome"/>
</dbReference>
<dbReference type="AlphaFoldDB" id="A0A127Q5K3"/>
<dbReference type="EMBL" id="CP013234">
    <property type="protein sequence ID" value="AMP05314.1"/>
    <property type="molecule type" value="Genomic_DNA"/>
</dbReference>
<evidence type="ECO:0000313" key="3">
    <source>
        <dbReference type="Proteomes" id="UP000074561"/>
    </source>
</evidence>
<dbReference type="PATRIC" id="fig|279113.9.peg.2931"/>
<accession>A0A127Q5K3</accession>
<sequence length="41" mass="4646">MIPENNFYSQQKINITTSNYSMQPIAKEDKKTQPASDSLLA</sequence>
<organism evidence="2 3">
    <name type="scientific">Collimonas pratensis</name>
    <dbReference type="NCBI Taxonomy" id="279113"/>
    <lineage>
        <taxon>Bacteria</taxon>
        <taxon>Pseudomonadati</taxon>
        <taxon>Pseudomonadota</taxon>
        <taxon>Betaproteobacteria</taxon>
        <taxon>Burkholderiales</taxon>
        <taxon>Oxalobacteraceae</taxon>
        <taxon>Collimonas</taxon>
    </lineage>
</organism>
<evidence type="ECO:0000313" key="2">
    <source>
        <dbReference type="EMBL" id="AMP05314.1"/>
    </source>
</evidence>